<gene>
    <name evidence="1" type="ORF">PSON_ATCC_30995.1.T0190408</name>
</gene>
<accession>A0A8S1LJQ5</accession>
<dbReference type="EMBL" id="CAJJDN010000019">
    <property type="protein sequence ID" value="CAD8064956.1"/>
    <property type="molecule type" value="Genomic_DNA"/>
</dbReference>
<reference evidence="1" key="1">
    <citation type="submission" date="2021-01" db="EMBL/GenBank/DDBJ databases">
        <authorList>
            <consortium name="Genoscope - CEA"/>
            <person name="William W."/>
        </authorList>
    </citation>
    <scope>NUCLEOTIDE SEQUENCE</scope>
</reference>
<sequence length="37" mass="4315">MHHQMIKFLIIFILQVLSIPGVTFQILELFRTITGES</sequence>
<evidence type="ECO:0000313" key="2">
    <source>
        <dbReference type="Proteomes" id="UP000692954"/>
    </source>
</evidence>
<organism evidence="1 2">
    <name type="scientific">Paramecium sonneborni</name>
    <dbReference type="NCBI Taxonomy" id="65129"/>
    <lineage>
        <taxon>Eukaryota</taxon>
        <taxon>Sar</taxon>
        <taxon>Alveolata</taxon>
        <taxon>Ciliophora</taxon>
        <taxon>Intramacronucleata</taxon>
        <taxon>Oligohymenophorea</taxon>
        <taxon>Peniculida</taxon>
        <taxon>Parameciidae</taxon>
        <taxon>Paramecium</taxon>
    </lineage>
</organism>
<keyword evidence="2" id="KW-1185">Reference proteome</keyword>
<dbReference type="Proteomes" id="UP000692954">
    <property type="component" value="Unassembled WGS sequence"/>
</dbReference>
<comment type="caution">
    <text evidence="1">The sequence shown here is derived from an EMBL/GenBank/DDBJ whole genome shotgun (WGS) entry which is preliminary data.</text>
</comment>
<proteinExistence type="predicted"/>
<evidence type="ECO:0000313" key="1">
    <source>
        <dbReference type="EMBL" id="CAD8064956.1"/>
    </source>
</evidence>
<dbReference type="AlphaFoldDB" id="A0A8S1LJQ5"/>
<name>A0A8S1LJQ5_9CILI</name>
<protein>
    <submittedName>
        <fullName evidence="1">Uncharacterized protein</fullName>
    </submittedName>
</protein>